<proteinExistence type="predicted"/>
<accession>A0A1G2CJX0</accession>
<evidence type="ECO:0008006" key="5">
    <source>
        <dbReference type="Google" id="ProtNLM"/>
    </source>
</evidence>
<dbReference type="SUPFAM" id="SSF52922">
    <property type="entry name" value="TK C-terminal domain-like"/>
    <property type="match status" value="1"/>
</dbReference>
<evidence type="ECO:0000259" key="1">
    <source>
        <dbReference type="Pfam" id="PF02779"/>
    </source>
</evidence>
<dbReference type="Pfam" id="PF02779">
    <property type="entry name" value="Transket_pyr"/>
    <property type="match status" value="1"/>
</dbReference>
<evidence type="ECO:0000259" key="2">
    <source>
        <dbReference type="Pfam" id="PF02780"/>
    </source>
</evidence>
<dbReference type="InterPro" id="IPR009014">
    <property type="entry name" value="Transketo_C/PFOR_II"/>
</dbReference>
<sequence length="233" mass="25435">SLRALEQVRDDIAYQNLPVKIISVGGGFSYGHQGVTHCAIEDIAIMRAIPNMAVVCPVDPYETEAVIDFAVRHEGPMYIRLGKAGEKNLFKKPPKFAPGRFSVLSGKGDVALFATGPLTWNALEAMSFLRAKGIPCRIIAASSVKPIDRRTIRKAAQECRLLVSVEEHNVMGGLGGAIAEVLAEGGSHAPLLRLGVPDVFLKKIGSQEYLRDYYNLSPKKIADAILRRAKRNR</sequence>
<dbReference type="InterPro" id="IPR029061">
    <property type="entry name" value="THDP-binding"/>
</dbReference>
<dbReference type="PANTHER" id="PTHR43825:SF1">
    <property type="entry name" value="TRANSKETOLASE-LIKE PYRIMIDINE-BINDING DOMAIN-CONTAINING PROTEIN"/>
    <property type="match status" value="1"/>
</dbReference>
<comment type="caution">
    <text evidence="3">The sequence shown here is derived from an EMBL/GenBank/DDBJ whole genome shotgun (WGS) entry which is preliminary data.</text>
</comment>
<dbReference type="Proteomes" id="UP000178348">
    <property type="component" value="Unassembled WGS sequence"/>
</dbReference>
<dbReference type="EMBL" id="MHLB01000034">
    <property type="protein sequence ID" value="OGZ01649.1"/>
    <property type="molecule type" value="Genomic_DNA"/>
</dbReference>
<dbReference type="SUPFAM" id="SSF52518">
    <property type="entry name" value="Thiamin diphosphate-binding fold (THDP-binding)"/>
    <property type="match status" value="1"/>
</dbReference>
<feature type="domain" description="Transketolase C-terminal" evidence="2">
    <location>
        <begin position="102"/>
        <end position="221"/>
    </location>
</feature>
<dbReference type="PANTHER" id="PTHR43825">
    <property type="entry name" value="PYRUVATE DEHYDROGENASE E1 COMPONENT"/>
    <property type="match status" value="1"/>
</dbReference>
<dbReference type="Pfam" id="PF02780">
    <property type="entry name" value="Transketolase_C"/>
    <property type="match status" value="1"/>
</dbReference>
<gene>
    <name evidence="3" type="ORF">A2946_02145</name>
</gene>
<name>A0A1G2CJX0_9BACT</name>
<dbReference type="CDD" id="cd07033">
    <property type="entry name" value="TPP_PYR_DXS_TK_like"/>
    <property type="match status" value="1"/>
</dbReference>
<organism evidence="3 4">
    <name type="scientific">Candidatus Liptonbacteria bacterium RIFCSPLOWO2_01_FULL_53_13</name>
    <dbReference type="NCBI Taxonomy" id="1798651"/>
    <lineage>
        <taxon>Bacteria</taxon>
        <taxon>Candidatus Liptoniibacteriota</taxon>
    </lineage>
</organism>
<feature type="domain" description="Transketolase-like pyrimidine-binding" evidence="1">
    <location>
        <begin position="3"/>
        <end position="83"/>
    </location>
</feature>
<dbReference type="InterPro" id="IPR005475">
    <property type="entry name" value="Transketolase-like_Pyr-bd"/>
</dbReference>
<dbReference type="Gene3D" id="3.40.50.920">
    <property type="match status" value="1"/>
</dbReference>
<evidence type="ECO:0000313" key="4">
    <source>
        <dbReference type="Proteomes" id="UP000178348"/>
    </source>
</evidence>
<reference evidence="3 4" key="1">
    <citation type="journal article" date="2016" name="Nat. Commun.">
        <title>Thousands of microbial genomes shed light on interconnected biogeochemical processes in an aquifer system.</title>
        <authorList>
            <person name="Anantharaman K."/>
            <person name="Brown C.T."/>
            <person name="Hug L.A."/>
            <person name="Sharon I."/>
            <person name="Castelle C.J."/>
            <person name="Probst A.J."/>
            <person name="Thomas B.C."/>
            <person name="Singh A."/>
            <person name="Wilkins M.J."/>
            <person name="Karaoz U."/>
            <person name="Brodie E.L."/>
            <person name="Williams K.H."/>
            <person name="Hubbard S.S."/>
            <person name="Banfield J.F."/>
        </authorList>
    </citation>
    <scope>NUCLEOTIDE SEQUENCE [LARGE SCALE GENOMIC DNA]</scope>
</reference>
<evidence type="ECO:0000313" key="3">
    <source>
        <dbReference type="EMBL" id="OGZ01649.1"/>
    </source>
</evidence>
<dbReference type="InterPro" id="IPR051157">
    <property type="entry name" value="PDH/Transketolase"/>
</dbReference>
<dbReference type="AlphaFoldDB" id="A0A1G2CJX0"/>
<dbReference type="InterPro" id="IPR033248">
    <property type="entry name" value="Transketolase_C"/>
</dbReference>
<protein>
    <recommendedName>
        <fullName evidence="5">Transketolase-like pyrimidine-binding domain-containing protein</fullName>
    </recommendedName>
</protein>
<dbReference type="Gene3D" id="3.40.50.970">
    <property type="match status" value="1"/>
</dbReference>
<feature type="non-terminal residue" evidence="3">
    <location>
        <position position="1"/>
    </location>
</feature>